<keyword evidence="2" id="KW-1185">Reference proteome</keyword>
<dbReference type="InterPro" id="IPR010428">
    <property type="entry name" value="Zincin_1"/>
</dbReference>
<dbReference type="InterPro" id="IPR038555">
    <property type="entry name" value="Zincin_1_sf"/>
</dbReference>
<proteinExistence type="predicted"/>
<evidence type="ECO:0000313" key="2">
    <source>
        <dbReference type="Proteomes" id="UP000049455"/>
    </source>
</evidence>
<dbReference type="Gene3D" id="3.30.2010.20">
    <property type="match status" value="1"/>
</dbReference>
<dbReference type="AlphaFoldDB" id="A0A0M7BEA3"/>
<dbReference type="STRING" id="313367.JSE7799_03860"/>
<sequence>MTDTAPDIDEIARLAEAARDTLPAPFAGLAREVRLVVEDWPSPELLDEMDIPDAHDLTGLYEGVPLTERSADWPDPPSTVTLFRQPILDELATRDNVTLADLVTHVMVHEFAHHFGWSDEEIARIDPWWE</sequence>
<gene>
    <name evidence="1" type="ORF">JSE7799_03860</name>
</gene>
<dbReference type="SUPFAM" id="SSF55486">
    <property type="entry name" value="Metalloproteases ('zincins'), catalytic domain"/>
    <property type="match status" value="1"/>
</dbReference>
<organism evidence="1 2">
    <name type="scientific">Jannaschia seosinensis</name>
    <dbReference type="NCBI Taxonomy" id="313367"/>
    <lineage>
        <taxon>Bacteria</taxon>
        <taxon>Pseudomonadati</taxon>
        <taxon>Pseudomonadota</taxon>
        <taxon>Alphaproteobacteria</taxon>
        <taxon>Rhodobacterales</taxon>
        <taxon>Roseobacteraceae</taxon>
        <taxon>Jannaschia</taxon>
    </lineage>
</organism>
<dbReference type="EMBL" id="CYPR01000253">
    <property type="protein sequence ID" value="CUH41117.1"/>
    <property type="molecule type" value="Genomic_DNA"/>
</dbReference>
<name>A0A0M7BEA3_9RHOB</name>
<reference evidence="1 2" key="1">
    <citation type="submission" date="2015-09" db="EMBL/GenBank/DDBJ databases">
        <authorList>
            <person name="Jackson K.R."/>
            <person name="Lunt B.L."/>
            <person name="Fisher J.N.B."/>
            <person name="Gardner A.V."/>
            <person name="Bailey M.E."/>
            <person name="Deus L.M."/>
            <person name="Earl A.S."/>
            <person name="Gibby P.D."/>
            <person name="Hartmann K.A."/>
            <person name="Liu J.E."/>
            <person name="Manci A.M."/>
            <person name="Nielsen D.A."/>
            <person name="Solomon M.B."/>
            <person name="Breakwell D.P."/>
            <person name="Burnett S.H."/>
            <person name="Grose J.H."/>
        </authorList>
    </citation>
    <scope>NUCLEOTIDE SEQUENCE [LARGE SCALE GENOMIC DNA]</scope>
    <source>
        <strain evidence="1 2">CECT 7799</strain>
    </source>
</reference>
<evidence type="ECO:0000313" key="1">
    <source>
        <dbReference type="EMBL" id="CUH41117.1"/>
    </source>
</evidence>
<dbReference type="Proteomes" id="UP000049455">
    <property type="component" value="Unassembled WGS sequence"/>
</dbReference>
<dbReference type="OrthoDB" id="9806895at2"/>
<protein>
    <submittedName>
        <fullName evidence="1">Possibl zinc metallo-peptidase</fullName>
    </submittedName>
</protein>
<dbReference type="Pfam" id="PF06262">
    <property type="entry name" value="Zincin_1"/>
    <property type="match status" value="1"/>
</dbReference>
<dbReference type="RefSeq" id="WP_055665071.1">
    <property type="nucleotide sequence ID" value="NZ_CYPR01000253.1"/>
</dbReference>
<dbReference type="CDD" id="cd12952">
    <property type="entry name" value="MMP_ACEL2062"/>
    <property type="match status" value="1"/>
</dbReference>
<accession>A0A0M7BEA3</accession>